<feature type="region of interest" description="Disordered" evidence="1">
    <location>
        <begin position="1"/>
        <end position="42"/>
    </location>
</feature>
<name>A0A0E0NJ15_ORYRU</name>
<evidence type="ECO:0000313" key="2">
    <source>
        <dbReference type="EnsemblPlants" id="ORUFI02G28810.1"/>
    </source>
</evidence>
<organism evidence="2 3">
    <name type="scientific">Oryza rufipogon</name>
    <name type="common">Brownbeard rice</name>
    <name type="synonym">Asian wild rice</name>
    <dbReference type="NCBI Taxonomy" id="4529"/>
    <lineage>
        <taxon>Eukaryota</taxon>
        <taxon>Viridiplantae</taxon>
        <taxon>Streptophyta</taxon>
        <taxon>Embryophyta</taxon>
        <taxon>Tracheophyta</taxon>
        <taxon>Spermatophyta</taxon>
        <taxon>Magnoliopsida</taxon>
        <taxon>Liliopsida</taxon>
        <taxon>Poales</taxon>
        <taxon>Poaceae</taxon>
        <taxon>BOP clade</taxon>
        <taxon>Oryzoideae</taxon>
        <taxon>Oryzeae</taxon>
        <taxon>Oryzinae</taxon>
        <taxon>Oryza</taxon>
    </lineage>
</organism>
<dbReference type="AlphaFoldDB" id="A0A0E0NJ15"/>
<evidence type="ECO:0000256" key="1">
    <source>
        <dbReference type="SAM" id="MobiDB-lite"/>
    </source>
</evidence>
<accession>A0A0E0NJ15</accession>
<sequence>MAPHAPVSSRAGCHRREIAGAPPRLTPAVSEPPAAVPDRAGHAGCAEPRLCLARRDPLMTVDQSPSQEQPSSRPRLVLPHHVQVISASFFNRGRAEDMAKHVAGRT</sequence>
<evidence type="ECO:0000313" key="3">
    <source>
        <dbReference type="Proteomes" id="UP000008022"/>
    </source>
</evidence>
<dbReference type="EnsemblPlants" id="ORUFI02G28810.1">
    <property type="protein sequence ID" value="ORUFI02G28810.1"/>
    <property type="gene ID" value="ORUFI02G28810"/>
</dbReference>
<proteinExistence type="predicted"/>
<dbReference type="Proteomes" id="UP000008022">
    <property type="component" value="Unassembled WGS sequence"/>
</dbReference>
<dbReference type="Gramene" id="ORUFI02G28810.1">
    <property type="protein sequence ID" value="ORUFI02G28810.1"/>
    <property type="gene ID" value="ORUFI02G28810"/>
</dbReference>
<reference evidence="2" key="2">
    <citation type="submission" date="2015-06" db="UniProtKB">
        <authorList>
            <consortium name="EnsemblPlants"/>
        </authorList>
    </citation>
    <scope>IDENTIFICATION</scope>
</reference>
<reference evidence="3" key="1">
    <citation type="submission" date="2013-06" db="EMBL/GenBank/DDBJ databases">
        <authorList>
            <person name="Zhao Q."/>
        </authorList>
    </citation>
    <scope>NUCLEOTIDE SEQUENCE</scope>
    <source>
        <strain evidence="3">cv. W1943</strain>
    </source>
</reference>
<dbReference type="HOGENOM" id="CLU_2227585_0_0_1"/>
<protein>
    <submittedName>
        <fullName evidence="2">Uncharacterized protein</fullName>
    </submittedName>
</protein>
<keyword evidence="3" id="KW-1185">Reference proteome</keyword>